<protein>
    <submittedName>
        <fullName evidence="1">Uncharacterized protein</fullName>
    </submittedName>
</protein>
<comment type="caution">
    <text evidence="1">The sequence shown here is derived from an EMBL/GenBank/DDBJ whole genome shotgun (WGS) entry which is preliminary data.</text>
</comment>
<dbReference type="SUPFAM" id="SSF142338">
    <property type="entry name" value="CofD-like"/>
    <property type="match status" value="1"/>
</dbReference>
<dbReference type="InterPro" id="IPR038136">
    <property type="entry name" value="CofD-like_dom_sf"/>
</dbReference>
<gene>
    <name evidence="1" type="ORF">NBRC111894_2858</name>
</gene>
<name>A0A4Y1ZEC0_9BACL</name>
<reference evidence="1 2" key="1">
    <citation type="submission" date="2017-11" db="EMBL/GenBank/DDBJ databases">
        <title>Draft Genome Sequence of Sporolactobacillus inulinus NBRC 111894 Isolated from Koso, a Japanese Sugar-Vegetable Fermented Beverage.</title>
        <authorList>
            <person name="Chiou T.Y."/>
            <person name="Oshima K."/>
            <person name="Suda W."/>
            <person name="Hattori M."/>
            <person name="Takahashi T."/>
        </authorList>
    </citation>
    <scope>NUCLEOTIDE SEQUENCE [LARGE SCALE GENOMIC DNA]</scope>
    <source>
        <strain evidence="1 2">NBRC111894</strain>
    </source>
</reference>
<evidence type="ECO:0000313" key="2">
    <source>
        <dbReference type="Proteomes" id="UP000319716"/>
    </source>
</evidence>
<dbReference type="EMBL" id="BEXB01000024">
    <property type="protein sequence ID" value="GAY77304.1"/>
    <property type="molecule type" value="Genomic_DNA"/>
</dbReference>
<organism evidence="1 2">
    <name type="scientific">Sporolactobacillus inulinus</name>
    <dbReference type="NCBI Taxonomy" id="2078"/>
    <lineage>
        <taxon>Bacteria</taxon>
        <taxon>Bacillati</taxon>
        <taxon>Bacillota</taxon>
        <taxon>Bacilli</taxon>
        <taxon>Bacillales</taxon>
        <taxon>Sporolactobacillaceae</taxon>
        <taxon>Sporolactobacillus</taxon>
    </lineage>
</organism>
<dbReference type="AlphaFoldDB" id="A0A4Y1ZEC0"/>
<evidence type="ECO:0000313" key="1">
    <source>
        <dbReference type="EMBL" id="GAY77304.1"/>
    </source>
</evidence>
<dbReference type="Proteomes" id="UP000319716">
    <property type="component" value="Unassembled WGS sequence"/>
</dbReference>
<proteinExistence type="predicted"/>
<dbReference type="Gene3D" id="3.40.50.10680">
    <property type="entry name" value="CofD-like domains"/>
    <property type="match status" value="1"/>
</dbReference>
<sequence>MPSLSIDTIIVNSRPIKVDLLKRYAAEDSEPVQIDWRELNDLGINIIHAPLIKTVGGVVRHDEAMVGRMLMSLTMEKKV</sequence>
<accession>A0A4Y1ZEC0</accession>